<dbReference type="EC" id="3.2.1.4" evidence="3"/>
<evidence type="ECO:0000256" key="6">
    <source>
        <dbReference type="RuleBase" id="RU361153"/>
    </source>
</evidence>
<dbReference type="OrthoDB" id="5823761at2759"/>
<proteinExistence type="inferred from homology"/>
<dbReference type="EMBL" id="MU006092">
    <property type="protein sequence ID" value="KAF2840659.1"/>
    <property type="molecule type" value="Genomic_DNA"/>
</dbReference>
<feature type="signal peptide" evidence="7">
    <location>
        <begin position="1"/>
        <end position="18"/>
    </location>
</feature>
<reference evidence="9" key="1">
    <citation type="journal article" date="2020" name="Stud. Mycol.">
        <title>101 Dothideomycetes genomes: a test case for predicting lifestyles and emergence of pathogens.</title>
        <authorList>
            <person name="Haridas S."/>
            <person name="Albert R."/>
            <person name="Binder M."/>
            <person name="Bloem J."/>
            <person name="Labutti K."/>
            <person name="Salamov A."/>
            <person name="Andreopoulos B."/>
            <person name="Baker S."/>
            <person name="Barry K."/>
            <person name="Bills G."/>
            <person name="Bluhm B."/>
            <person name="Cannon C."/>
            <person name="Castanera R."/>
            <person name="Culley D."/>
            <person name="Daum C."/>
            <person name="Ezra D."/>
            <person name="Gonzalez J."/>
            <person name="Henrissat B."/>
            <person name="Kuo A."/>
            <person name="Liang C."/>
            <person name="Lipzen A."/>
            <person name="Lutzoni F."/>
            <person name="Magnuson J."/>
            <person name="Mondo S."/>
            <person name="Nolan M."/>
            <person name="Ohm R."/>
            <person name="Pangilinan J."/>
            <person name="Park H.-J."/>
            <person name="Ramirez L."/>
            <person name="Alfaro M."/>
            <person name="Sun H."/>
            <person name="Tritt A."/>
            <person name="Yoshinaga Y."/>
            <person name="Zwiers L.-H."/>
            <person name="Turgeon B."/>
            <person name="Goodwin S."/>
            <person name="Spatafora J."/>
            <person name="Crous P."/>
            <person name="Grigoriev I."/>
        </authorList>
    </citation>
    <scope>NUCLEOTIDE SEQUENCE</scope>
    <source>
        <strain evidence="9">CBS 101060</strain>
    </source>
</reference>
<dbReference type="InterPro" id="IPR001547">
    <property type="entry name" value="Glyco_hydro_5"/>
</dbReference>
<evidence type="ECO:0000256" key="7">
    <source>
        <dbReference type="SAM" id="SignalP"/>
    </source>
</evidence>
<dbReference type="SUPFAM" id="SSF51445">
    <property type="entry name" value="(Trans)glycosidases"/>
    <property type="match status" value="1"/>
</dbReference>
<evidence type="ECO:0000256" key="2">
    <source>
        <dbReference type="ARBA" id="ARBA00005641"/>
    </source>
</evidence>
<evidence type="ECO:0000256" key="1">
    <source>
        <dbReference type="ARBA" id="ARBA00000966"/>
    </source>
</evidence>
<feature type="chain" id="PRO_5040166658" description="cellulase" evidence="7">
    <location>
        <begin position="19"/>
        <end position="345"/>
    </location>
</feature>
<dbReference type="GO" id="GO:0009251">
    <property type="term" value="P:glucan catabolic process"/>
    <property type="evidence" value="ECO:0007669"/>
    <property type="project" value="TreeGrafter"/>
</dbReference>
<dbReference type="Gene3D" id="3.20.20.80">
    <property type="entry name" value="Glycosidases"/>
    <property type="match status" value="1"/>
</dbReference>
<dbReference type="PANTHER" id="PTHR34142">
    <property type="entry name" value="ENDO-BETA-1,4-GLUCANASE A"/>
    <property type="match status" value="1"/>
</dbReference>
<evidence type="ECO:0000256" key="4">
    <source>
        <dbReference type="ARBA" id="ARBA00022801"/>
    </source>
</evidence>
<evidence type="ECO:0000313" key="10">
    <source>
        <dbReference type="Proteomes" id="UP000799429"/>
    </source>
</evidence>
<comment type="similarity">
    <text evidence="2 6">Belongs to the glycosyl hydrolase 5 (cellulase A) family.</text>
</comment>
<name>A0A9P4VUI8_9PEZI</name>
<evidence type="ECO:0000259" key="8">
    <source>
        <dbReference type="Pfam" id="PF00150"/>
    </source>
</evidence>
<dbReference type="PANTHER" id="PTHR34142:SF1">
    <property type="entry name" value="GLYCOSIDE HYDROLASE FAMILY 5 DOMAIN-CONTAINING PROTEIN"/>
    <property type="match status" value="1"/>
</dbReference>
<comment type="catalytic activity">
    <reaction evidence="1">
        <text>Endohydrolysis of (1-&gt;4)-beta-D-glucosidic linkages in cellulose, lichenin and cereal beta-D-glucans.</text>
        <dbReference type="EC" id="3.2.1.4"/>
    </reaction>
</comment>
<gene>
    <name evidence="9" type="ORF">M501DRAFT_930622</name>
</gene>
<evidence type="ECO:0000256" key="5">
    <source>
        <dbReference type="ARBA" id="ARBA00023295"/>
    </source>
</evidence>
<keyword evidence="10" id="KW-1185">Reference proteome</keyword>
<keyword evidence="7" id="KW-0732">Signal</keyword>
<dbReference type="AlphaFoldDB" id="A0A9P4VUI8"/>
<sequence length="345" mass="38783">MRLSSTLLGAAAAATVLAERNGHTFPRVGARQTTTNTSEHLQWWGINLSGAEFGNQNFSGVYGREYIWYDFNAIDTFLAQGMNHFRINFLMERLTPNELTAPLDPYYAGNLSEQTVSYITQKGAYVQIQPHNYGRFYNEIITDVAGFETWWKNVATPYVDNDLVIFDTNNEYHDMDQQLVFDLNQAAINGIRAAGALTQYITPEGNSWTGAWTWVSSGNGASLINLKDPADMLIYQMHQYLDTDGSGTHEECVSATIFRERLVAATNWLKQNNQKGIIGEFAGGANEQCIKAIQDGLTYLRENRDVWTGALWWAAGPWWGDYMYSMEPPSGPAYTGVLPQIKDYV</sequence>
<protein>
    <recommendedName>
        <fullName evidence="3">cellulase</fullName>
        <ecNumber evidence="3">3.2.1.4</ecNumber>
    </recommendedName>
</protein>
<feature type="domain" description="Glycoside hydrolase family 5" evidence="8">
    <location>
        <begin position="48"/>
        <end position="315"/>
    </location>
</feature>
<dbReference type="Pfam" id="PF00150">
    <property type="entry name" value="Cellulase"/>
    <property type="match status" value="1"/>
</dbReference>
<accession>A0A9P4VUI8</accession>
<dbReference type="GO" id="GO:0008810">
    <property type="term" value="F:cellulase activity"/>
    <property type="evidence" value="ECO:0007669"/>
    <property type="project" value="UniProtKB-EC"/>
</dbReference>
<evidence type="ECO:0000256" key="3">
    <source>
        <dbReference type="ARBA" id="ARBA00012601"/>
    </source>
</evidence>
<dbReference type="Proteomes" id="UP000799429">
    <property type="component" value="Unassembled WGS sequence"/>
</dbReference>
<keyword evidence="5 6" id="KW-0326">Glycosidase</keyword>
<dbReference type="InterPro" id="IPR017853">
    <property type="entry name" value="GH"/>
</dbReference>
<evidence type="ECO:0000313" key="9">
    <source>
        <dbReference type="EMBL" id="KAF2840659.1"/>
    </source>
</evidence>
<organism evidence="9 10">
    <name type="scientific">Patellaria atrata CBS 101060</name>
    <dbReference type="NCBI Taxonomy" id="1346257"/>
    <lineage>
        <taxon>Eukaryota</taxon>
        <taxon>Fungi</taxon>
        <taxon>Dikarya</taxon>
        <taxon>Ascomycota</taxon>
        <taxon>Pezizomycotina</taxon>
        <taxon>Dothideomycetes</taxon>
        <taxon>Dothideomycetes incertae sedis</taxon>
        <taxon>Patellariales</taxon>
        <taxon>Patellariaceae</taxon>
        <taxon>Patellaria</taxon>
    </lineage>
</organism>
<keyword evidence="4 6" id="KW-0378">Hydrolase</keyword>
<comment type="caution">
    <text evidence="9">The sequence shown here is derived from an EMBL/GenBank/DDBJ whole genome shotgun (WGS) entry which is preliminary data.</text>
</comment>